<keyword evidence="2" id="KW-0046">Antibiotic resistance</keyword>
<accession>A0A4Q5IXC0</accession>
<name>A0A4Q5IXC0_9ACTN</name>
<dbReference type="Pfam" id="PF01909">
    <property type="entry name" value="NTP_transf_2"/>
    <property type="match status" value="1"/>
</dbReference>
<keyword evidence="7" id="KW-1185">Reference proteome</keyword>
<comment type="catalytic activity">
    <reaction evidence="3">
        <text>spectinomycin + ATP = 9-O-adenylylspectinomycin + diphosphate</text>
        <dbReference type="Rhea" id="RHEA:63228"/>
        <dbReference type="ChEBI" id="CHEBI:30616"/>
        <dbReference type="ChEBI" id="CHEBI:33019"/>
        <dbReference type="ChEBI" id="CHEBI:146260"/>
        <dbReference type="ChEBI" id="CHEBI:146261"/>
    </reaction>
</comment>
<evidence type="ECO:0000256" key="1">
    <source>
        <dbReference type="ARBA" id="ARBA00022679"/>
    </source>
</evidence>
<gene>
    <name evidence="6" type="ORF">ETU37_21110</name>
</gene>
<dbReference type="Proteomes" id="UP000291189">
    <property type="component" value="Unassembled WGS sequence"/>
</dbReference>
<evidence type="ECO:0000259" key="4">
    <source>
        <dbReference type="Pfam" id="PF01909"/>
    </source>
</evidence>
<dbReference type="InterPro" id="IPR024172">
    <property type="entry name" value="AadA/Aad9"/>
</dbReference>
<dbReference type="GO" id="GO:0046677">
    <property type="term" value="P:response to antibiotic"/>
    <property type="evidence" value="ECO:0007669"/>
    <property type="project" value="UniProtKB-KW"/>
</dbReference>
<evidence type="ECO:0000313" key="7">
    <source>
        <dbReference type="Proteomes" id="UP000291189"/>
    </source>
</evidence>
<comment type="caution">
    <text evidence="6">The sequence shown here is derived from an EMBL/GenBank/DDBJ whole genome shotgun (WGS) entry which is preliminary data.</text>
</comment>
<dbReference type="NCBIfam" id="NF010309">
    <property type="entry name" value="PRK13746.1"/>
    <property type="match status" value="1"/>
</dbReference>
<dbReference type="EMBL" id="SDPU01000035">
    <property type="protein sequence ID" value="RYU09545.1"/>
    <property type="molecule type" value="Genomic_DNA"/>
</dbReference>
<sequence length="254" mass="27951">MPVATAIQTLQELVSREAPGSPVAMYLTGSYCDGGLRPESDLDILLITRAPLQTGERRVLVEHLLRCSGRRATLQPGRPIELISLVQDDIKPWRYPAMRDFLYGEWRRADYEAGVLPRRETDPNLPVLITSARQHSSVLMGPPLVELTDPVPREHLTQSMFDALPSLLDGLVGDERNVLLTLARILFSLRTGLIAPKDVAAADICSSLASAHADIVDLAARAYRGEARDDWTELHSEAAATATALTDRIHAFRA</sequence>
<organism evidence="6 7">
    <name type="scientific">Nocardioides iriomotensis</name>
    <dbReference type="NCBI Taxonomy" id="715784"/>
    <lineage>
        <taxon>Bacteria</taxon>
        <taxon>Bacillati</taxon>
        <taxon>Actinomycetota</taxon>
        <taxon>Actinomycetes</taxon>
        <taxon>Propionibacteriales</taxon>
        <taxon>Nocardioidaceae</taxon>
        <taxon>Nocardioides</taxon>
    </lineage>
</organism>
<dbReference type="OrthoDB" id="7058480at2"/>
<dbReference type="GO" id="GO:0070566">
    <property type="term" value="F:adenylyltransferase activity"/>
    <property type="evidence" value="ECO:0007669"/>
    <property type="project" value="InterPro"/>
</dbReference>
<evidence type="ECO:0000313" key="6">
    <source>
        <dbReference type="EMBL" id="RYU09545.1"/>
    </source>
</evidence>
<dbReference type="InterPro" id="IPR002934">
    <property type="entry name" value="Polymerase_NTP_transf_dom"/>
</dbReference>
<evidence type="ECO:0000256" key="2">
    <source>
        <dbReference type="ARBA" id="ARBA00023251"/>
    </source>
</evidence>
<dbReference type="AlphaFoldDB" id="A0A4Q5IXC0"/>
<keyword evidence="1" id="KW-0808">Transferase</keyword>
<feature type="domain" description="Adenylyltransferase AadA C-terminal" evidence="5">
    <location>
        <begin position="147"/>
        <end position="245"/>
    </location>
</feature>
<dbReference type="Gene3D" id="3.30.460.10">
    <property type="entry name" value="Beta Polymerase, domain 2"/>
    <property type="match status" value="1"/>
</dbReference>
<dbReference type="CDD" id="cd05403">
    <property type="entry name" value="NT_KNTase_like"/>
    <property type="match status" value="1"/>
</dbReference>
<dbReference type="Pfam" id="PF13427">
    <property type="entry name" value="AadA_C"/>
    <property type="match status" value="1"/>
</dbReference>
<proteinExistence type="predicted"/>
<dbReference type="InterPro" id="IPR043519">
    <property type="entry name" value="NT_sf"/>
</dbReference>
<feature type="domain" description="Polymerase nucleotidyl transferase" evidence="4">
    <location>
        <begin position="12"/>
        <end position="60"/>
    </location>
</feature>
<protein>
    <submittedName>
        <fullName evidence="6">DUF4111 domain-containing protein</fullName>
    </submittedName>
</protein>
<dbReference type="InterPro" id="IPR025184">
    <property type="entry name" value="AadA_C"/>
</dbReference>
<reference evidence="6 7" key="1">
    <citation type="submission" date="2019-01" db="EMBL/GenBank/DDBJ databases">
        <title>Nocardioides guangzhouensis sp. nov., an actinobacterium isolated from soil.</title>
        <authorList>
            <person name="Fu Y."/>
            <person name="Cai Y."/>
            <person name="Lin Z."/>
            <person name="Chen P."/>
        </authorList>
    </citation>
    <scope>NUCLEOTIDE SEQUENCE [LARGE SCALE GENOMIC DNA]</scope>
    <source>
        <strain evidence="6 7">NBRC 105384</strain>
    </source>
</reference>
<dbReference type="SUPFAM" id="SSF81301">
    <property type="entry name" value="Nucleotidyltransferase"/>
    <property type="match status" value="1"/>
</dbReference>
<evidence type="ECO:0000256" key="3">
    <source>
        <dbReference type="ARBA" id="ARBA00047831"/>
    </source>
</evidence>
<dbReference type="PIRSF" id="PIRSF000819">
    <property type="entry name" value="Streptomycin_3-adenylyltransf"/>
    <property type="match status" value="1"/>
</dbReference>
<evidence type="ECO:0000259" key="5">
    <source>
        <dbReference type="Pfam" id="PF13427"/>
    </source>
</evidence>